<dbReference type="Proteomes" id="UP000269721">
    <property type="component" value="Unassembled WGS sequence"/>
</dbReference>
<dbReference type="PANTHER" id="PTHR12875">
    <property type="entry name" value="GOLGI TO ER TRAFFIC PROTEIN 4 HOMOLOG"/>
    <property type="match status" value="1"/>
</dbReference>
<evidence type="ECO:0000256" key="1">
    <source>
        <dbReference type="ARBA" id="ARBA00005351"/>
    </source>
</evidence>
<dbReference type="GO" id="GO:0045048">
    <property type="term" value="P:protein insertion into ER membrane"/>
    <property type="evidence" value="ECO:0007669"/>
    <property type="project" value="InterPro"/>
</dbReference>
<name>A0A4P9VVI6_9FUNG</name>
<feature type="non-terminal residue" evidence="2">
    <location>
        <position position="1"/>
    </location>
</feature>
<reference evidence="3" key="1">
    <citation type="journal article" date="2018" name="Nat. Microbiol.">
        <title>Leveraging single-cell genomics to expand the fungal tree of life.</title>
        <authorList>
            <person name="Ahrendt S.R."/>
            <person name="Quandt C.A."/>
            <person name="Ciobanu D."/>
            <person name="Clum A."/>
            <person name="Salamov A."/>
            <person name="Andreopoulos B."/>
            <person name="Cheng J.F."/>
            <person name="Woyke T."/>
            <person name="Pelin A."/>
            <person name="Henrissat B."/>
            <person name="Reynolds N.K."/>
            <person name="Benny G.L."/>
            <person name="Smith M.E."/>
            <person name="James T.Y."/>
            <person name="Grigoriev I.V."/>
        </authorList>
    </citation>
    <scope>NUCLEOTIDE SEQUENCE [LARGE SCALE GENOMIC DNA]</scope>
</reference>
<sequence length="235" mass="26420">RLLDLFQDFPLRTEACDDYVRMCLKWSSKFGTCPTGDPVLHHAFGSRYYKEKQYYEAEYHFVYGTTDSAKAMGHMCWEWSGEGYYSDRGYFLLRAILPLLALKKIHHATLTFDTFTKRLSASAPAERSPSLAGVNGPEFPTFSSSLINFAQLLILVVQRDAPEAFIAIRGQYRRTIAFDPWLGQVLEIIAAKFFDLGPKKQANPFEDIMKSLFSGPPGGAGGSKASNSNLMLEMD</sequence>
<organism evidence="2 3">
    <name type="scientific">Blyttiomyces helicus</name>
    <dbReference type="NCBI Taxonomy" id="388810"/>
    <lineage>
        <taxon>Eukaryota</taxon>
        <taxon>Fungi</taxon>
        <taxon>Fungi incertae sedis</taxon>
        <taxon>Chytridiomycota</taxon>
        <taxon>Chytridiomycota incertae sedis</taxon>
        <taxon>Chytridiomycetes</taxon>
        <taxon>Chytridiomycetes incertae sedis</taxon>
        <taxon>Blyttiomyces</taxon>
    </lineage>
</organism>
<dbReference type="InterPro" id="IPR011990">
    <property type="entry name" value="TPR-like_helical_dom_sf"/>
</dbReference>
<gene>
    <name evidence="2" type="ORF">BDK51DRAFT_26219</name>
</gene>
<dbReference type="AlphaFoldDB" id="A0A4P9VVI6"/>
<comment type="similarity">
    <text evidence="1">Belongs to the GET4 family.</text>
</comment>
<protein>
    <submittedName>
        <fullName evidence="2">Uncharacterized protein</fullName>
    </submittedName>
</protein>
<accession>A0A4P9VVI6</accession>
<dbReference type="PANTHER" id="PTHR12875:SF0">
    <property type="entry name" value="GOLGI TO ER TRAFFIC PROTEIN 4 HOMOLOG"/>
    <property type="match status" value="1"/>
</dbReference>
<evidence type="ECO:0000313" key="2">
    <source>
        <dbReference type="EMBL" id="RKO82835.1"/>
    </source>
</evidence>
<dbReference type="InterPro" id="IPR007317">
    <property type="entry name" value="GET4"/>
</dbReference>
<dbReference type="OrthoDB" id="10252405at2759"/>
<keyword evidence="3" id="KW-1185">Reference proteome</keyword>
<dbReference type="Gene3D" id="1.25.40.10">
    <property type="entry name" value="Tetratricopeptide repeat domain"/>
    <property type="match status" value="1"/>
</dbReference>
<dbReference type="EMBL" id="ML002027">
    <property type="protein sequence ID" value="RKO82835.1"/>
    <property type="molecule type" value="Genomic_DNA"/>
</dbReference>
<evidence type="ECO:0000313" key="3">
    <source>
        <dbReference type="Proteomes" id="UP000269721"/>
    </source>
</evidence>
<dbReference type="GO" id="GO:0005829">
    <property type="term" value="C:cytosol"/>
    <property type="evidence" value="ECO:0007669"/>
    <property type="project" value="TreeGrafter"/>
</dbReference>
<proteinExistence type="inferred from homology"/>
<dbReference type="Pfam" id="PF04190">
    <property type="entry name" value="GET4"/>
    <property type="match status" value="1"/>
</dbReference>